<evidence type="ECO:0000256" key="1">
    <source>
        <dbReference type="SAM" id="Phobius"/>
    </source>
</evidence>
<dbReference type="KEGG" id="dqu:106751164"/>
<dbReference type="Proteomes" id="UP000515204">
    <property type="component" value="Unplaced"/>
</dbReference>
<accession>A0A6P3YC86</accession>
<proteinExistence type="predicted"/>
<dbReference type="GeneID" id="106751164"/>
<gene>
    <name evidence="3" type="primary">LOC106751164</name>
</gene>
<keyword evidence="1" id="KW-0472">Membrane</keyword>
<organism evidence="2 3">
    <name type="scientific">Dinoponera quadriceps</name>
    <name type="common">South American ant</name>
    <dbReference type="NCBI Taxonomy" id="609295"/>
    <lineage>
        <taxon>Eukaryota</taxon>
        <taxon>Metazoa</taxon>
        <taxon>Ecdysozoa</taxon>
        <taxon>Arthropoda</taxon>
        <taxon>Hexapoda</taxon>
        <taxon>Insecta</taxon>
        <taxon>Pterygota</taxon>
        <taxon>Neoptera</taxon>
        <taxon>Endopterygota</taxon>
        <taxon>Hymenoptera</taxon>
        <taxon>Apocrita</taxon>
        <taxon>Aculeata</taxon>
        <taxon>Formicoidea</taxon>
        <taxon>Formicidae</taxon>
        <taxon>Ponerinae</taxon>
        <taxon>Ponerini</taxon>
        <taxon>Dinoponera</taxon>
    </lineage>
</organism>
<protein>
    <submittedName>
        <fullName evidence="3">Uncharacterized protein LOC106751164</fullName>
    </submittedName>
</protein>
<dbReference type="RefSeq" id="XP_014487482.1">
    <property type="nucleotide sequence ID" value="XM_014631996.1"/>
</dbReference>
<keyword evidence="2" id="KW-1185">Reference proteome</keyword>
<keyword evidence="1" id="KW-0812">Transmembrane</keyword>
<reference evidence="3" key="1">
    <citation type="submission" date="2025-08" db="UniProtKB">
        <authorList>
            <consortium name="RefSeq"/>
        </authorList>
    </citation>
    <scope>IDENTIFICATION</scope>
</reference>
<name>A0A6P3YC86_DINQU</name>
<feature type="transmembrane region" description="Helical" evidence="1">
    <location>
        <begin position="14"/>
        <end position="33"/>
    </location>
</feature>
<evidence type="ECO:0000313" key="2">
    <source>
        <dbReference type="Proteomes" id="UP000515204"/>
    </source>
</evidence>
<evidence type="ECO:0000313" key="3">
    <source>
        <dbReference type="RefSeq" id="XP_014487482.1"/>
    </source>
</evidence>
<dbReference type="AlphaFoldDB" id="A0A6P3YC86"/>
<keyword evidence="1" id="KW-1133">Transmembrane helix</keyword>
<sequence>MDTLLMATSYLPDFRYTLLAIIFTTLIALHYYIETRHAELLSLKLSHPQRVPIIGHALLYREFNPEDLIITASKYFAKYGPVMPLHLKTQVDVFLTEAQEINIIYATLSTSINPWSTASSY</sequence>
<dbReference type="OrthoDB" id="1470350at2759"/>